<gene>
    <name evidence="10" type="primary">ga23906</name>
    <name evidence="10" type="ORF">PR202_ga23906</name>
</gene>
<evidence type="ECO:0000313" key="11">
    <source>
        <dbReference type="Proteomes" id="UP001054889"/>
    </source>
</evidence>
<evidence type="ECO:0000256" key="7">
    <source>
        <dbReference type="ARBA" id="ARBA00023316"/>
    </source>
</evidence>
<feature type="compositionally biased region" description="Basic and acidic residues" evidence="9">
    <location>
        <begin position="226"/>
        <end position="236"/>
    </location>
</feature>
<dbReference type="InterPro" id="IPR000743">
    <property type="entry name" value="Glyco_hydro_28"/>
</dbReference>
<feature type="region of interest" description="Disordered" evidence="9">
    <location>
        <begin position="216"/>
        <end position="236"/>
    </location>
</feature>
<dbReference type="GO" id="GO:0004650">
    <property type="term" value="F:polygalacturonase activity"/>
    <property type="evidence" value="ECO:0007669"/>
    <property type="project" value="InterPro"/>
</dbReference>
<keyword evidence="11" id="KW-1185">Reference proteome</keyword>
<dbReference type="SUPFAM" id="SSF51126">
    <property type="entry name" value="Pectin lyase-like"/>
    <property type="match status" value="1"/>
</dbReference>
<dbReference type="GO" id="GO:0071555">
    <property type="term" value="P:cell wall organization"/>
    <property type="evidence" value="ECO:0007669"/>
    <property type="project" value="UniProtKB-KW"/>
</dbReference>
<dbReference type="Proteomes" id="UP001054889">
    <property type="component" value="Unassembled WGS sequence"/>
</dbReference>
<keyword evidence="4" id="KW-0964">Secreted</keyword>
<name>A0AAV5D7J0_ELECO</name>
<comment type="caution">
    <text evidence="10">The sequence shown here is derived from an EMBL/GenBank/DDBJ whole genome shotgun (WGS) entry which is preliminary data.</text>
</comment>
<dbReference type="EMBL" id="BQKI01000012">
    <property type="protein sequence ID" value="GJN06202.1"/>
    <property type="molecule type" value="Genomic_DNA"/>
</dbReference>
<evidence type="ECO:0000256" key="4">
    <source>
        <dbReference type="ARBA" id="ARBA00022525"/>
    </source>
</evidence>
<protein>
    <submittedName>
        <fullName evidence="10">Uncharacterized protein</fullName>
    </submittedName>
</protein>
<evidence type="ECO:0000256" key="3">
    <source>
        <dbReference type="ARBA" id="ARBA00022512"/>
    </source>
</evidence>
<dbReference type="AlphaFoldDB" id="A0AAV5D7J0"/>
<comment type="subcellular location">
    <subcellularLocation>
        <location evidence="1">Secreted</location>
        <location evidence="1">Cell wall</location>
    </subcellularLocation>
</comment>
<dbReference type="Pfam" id="PF00295">
    <property type="entry name" value="Glyco_hydro_28"/>
    <property type="match status" value="1"/>
</dbReference>
<comment type="similarity">
    <text evidence="2 8">Belongs to the glycosyl hydrolase 28 family.</text>
</comment>
<reference evidence="10" key="1">
    <citation type="journal article" date="2018" name="DNA Res.">
        <title>Multiple hybrid de novo genome assembly of finger millet, an orphan allotetraploid crop.</title>
        <authorList>
            <person name="Hatakeyama M."/>
            <person name="Aluri S."/>
            <person name="Balachadran M.T."/>
            <person name="Sivarajan S.R."/>
            <person name="Patrignani A."/>
            <person name="Gruter S."/>
            <person name="Poveda L."/>
            <person name="Shimizu-Inatsugi R."/>
            <person name="Baeten J."/>
            <person name="Francoijs K.J."/>
            <person name="Nataraja K.N."/>
            <person name="Reddy Y.A.N."/>
            <person name="Phadnis S."/>
            <person name="Ravikumar R.L."/>
            <person name="Schlapbach R."/>
            <person name="Sreeman S.M."/>
            <person name="Shimizu K.K."/>
        </authorList>
    </citation>
    <scope>NUCLEOTIDE SEQUENCE</scope>
</reference>
<proteinExistence type="inferred from homology"/>
<evidence type="ECO:0000256" key="9">
    <source>
        <dbReference type="SAM" id="MobiDB-lite"/>
    </source>
</evidence>
<sequence>MQYCKDVELSNITITVSGSSPEANDIHISHTEDIRIIKRVIKYGDDYITIATGVKNLYAYKVECGPRHGISIGSLDKDNSEKQVPNITIDTTSERCMVLGSRHGKNGYAKDIKFLNLIMDKVKHLIYINQNYCKQFDPLKPKLYEEQKTAVQISNILFKNIKWSGTTKDVISLHCSKFFPCQDVVLQDIDLKMKGGAKKTTSSCENIMLKQSRNVSPTPCMSVATKNDHVPEDKTD</sequence>
<dbReference type="PANTHER" id="PTHR31375">
    <property type="match status" value="1"/>
</dbReference>
<evidence type="ECO:0000256" key="8">
    <source>
        <dbReference type="RuleBase" id="RU361169"/>
    </source>
</evidence>
<dbReference type="GO" id="GO:0005975">
    <property type="term" value="P:carbohydrate metabolic process"/>
    <property type="evidence" value="ECO:0007669"/>
    <property type="project" value="InterPro"/>
</dbReference>
<accession>A0AAV5D7J0</accession>
<organism evidence="10 11">
    <name type="scientific">Eleusine coracana subsp. coracana</name>
    <dbReference type="NCBI Taxonomy" id="191504"/>
    <lineage>
        <taxon>Eukaryota</taxon>
        <taxon>Viridiplantae</taxon>
        <taxon>Streptophyta</taxon>
        <taxon>Embryophyta</taxon>
        <taxon>Tracheophyta</taxon>
        <taxon>Spermatophyta</taxon>
        <taxon>Magnoliopsida</taxon>
        <taxon>Liliopsida</taxon>
        <taxon>Poales</taxon>
        <taxon>Poaceae</taxon>
        <taxon>PACMAD clade</taxon>
        <taxon>Chloridoideae</taxon>
        <taxon>Cynodonteae</taxon>
        <taxon>Eleusininae</taxon>
        <taxon>Eleusine</taxon>
    </lineage>
</organism>
<evidence type="ECO:0000256" key="5">
    <source>
        <dbReference type="ARBA" id="ARBA00022801"/>
    </source>
</evidence>
<evidence type="ECO:0000313" key="10">
    <source>
        <dbReference type="EMBL" id="GJN06202.1"/>
    </source>
</evidence>
<dbReference type="InterPro" id="IPR011050">
    <property type="entry name" value="Pectin_lyase_fold/virulence"/>
</dbReference>
<evidence type="ECO:0000256" key="6">
    <source>
        <dbReference type="ARBA" id="ARBA00023295"/>
    </source>
</evidence>
<keyword evidence="6 8" id="KW-0326">Glycosidase</keyword>
<evidence type="ECO:0000256" key="2">
    <source>
        <dbReference type="ARBA" id="ARBA00008834"/>
    </source>
</evidence>
<reference evidence="10" key="2">
    <citation type="submission" date="2021-12" db="EMBL/GenBank/DDBJ databases">
        <title>Resequencing data analysis of finger millet.</title>
        <authorList>
            <person name="Hatakeyama M."/>
            <person name="Aluri S."/>
            <person name="Balachadran M.T."/>
            <person name="Sivarajan S.R."/>
            <person name="Poveda L."/>
            <person name="Shimizu-Inatsugi R."/>
            <person name="Schlapbach R."/>
            <person name="Sreeman S.M."/>
            <person name="Shimizu K.K."/>
        </authorList>
    </citation>
    <scope>NUCLEOTIDE SEQUENCE</scope>
</reference>
<keyword evidence="7" id="KW-0961">Cell wall biogenesis/degradation</keyword>
<evidence type="ECO:0000256" key="1">
    <source>
        <dbReference type="ARBA" id="ARBA00004191"/>
    </source>
</evidence>
<keyword evidence="3" id="KW-0134">Cell wall</keyword>
<dbReference type="Gene3D" id="2.160.20.10">
    <property type="entry name" value="Single-stranded right-handed beta-helix, Pectin lyase-like"/>
    <property type="match status" value="1"/>
</dbReference>
<keyword evidence="5 8" id="KW-0378">Hydrolase</keyword>
<dbReference type="InterPro" id="IPR012334">
    <property type="entry name" value="Pectin_lyas_fold"/>
</dbReference>